<organism evidence="1 2">
    <name type="scientific">Ixodes persulcatus</name>
    <name type="common">Taiga tick</name>
    <dbReference type="NCBI Taxonomy" id="34615"/>
    <lineage>
        <taxon>Eukaryota</taxon>
        <taxon>Metazoa</taxon>
        <taxon>Ecdysozoa</taxon>
        <taxon>Arthropoda</taxon>
        <taxon>Chelicerata</taxon>
        <taxon>Arachnida</taxon>
        <taxon>Acari</taxon>
        <taxon>Parasitiformes</taxon>
        <taxon>Ixodida</taxon>
        <taxon>Ixodoidea</taxon>
        <taxon>Ixodidae</taxon>
        <taxon>Ixodinae</taxon>
        <taxon>Ixodes</taxon>
    </lineage>
</organism>
<feature type="non-terminal residue" evidence="1">
    <location>
        <position position="1"/>
    </location>
</feature>
<evidence type="ECO:0000313" key="1">
    <source>
        <dbReference type="EMBL" id="KAG0430011.1"/>
    </source>
</evidence>
<keyword evidence="2" id="KW-1185">Reference proteome</keyword>
<reference evidence="1 2" key="1">
    <citation type="journal article" date="2020" name="Cell">
        <title>Large-Scale Comparative Analyses of Tick Genomes Elucidate Their Genetic Diversity and Vector Capacities.</title>
        <authorList>
            <consortium name="Tick Genome and Microbiome Consortium (TIGMIC)"/>
            <person name="Jia N."/>
            <person name="Wang J."/>
            <person name="Shi W."/>
            <person name="Du L."/>
            <person name="Sun Y."/>
            <person name="Zhan W."/>
            <person name="Jiang J.F."/>
            <person name="Wang Q."/>
            <person name="Zhang B."/>
            <person name="Ji P."/>
            <person name="Bell-Sakyi L."/>
            <person name="Cui X.M."/>
            <person name="Yuan T.T."/>
            <person name="Jiang B.G."/>
            <person name="Yang W.F."/>
            <person name="Lam T.T."/>
            <person name="Chang Q.C."/>
            <person name="Ding S.J."/>
            <person name="Wang X.J."/>
            <person name="Zhu J.G."/>
            <person name="Ruan X.D."/>
            <person name="Zhao L."/>
            <person name="Wei J.T."/>
            <person name="Ye R.Z."/>
            <person name="Que T.C."/>
            <person name="Du C.H."/>
            <person name="Zhou Y.H."/>
            <person name="Cheng J.X."/>
            <person name="Dai P.F."/>
            <person name="Guo W.B."/>
            <person name="Han X.H."/>
            <person name="Huang E.J."/>
            <person name="Li L.F."/>
            <person name="Wei W."/>
            <person name="Gao Y.C."/>
            <person name="Liu J.Z."/>
            <person name="Shao H.Z."/>
            <person name="Wang X."/>
            <person name="Wang C.C."/>
            <person name="Yang T.C."/>
            <person name="Huo Q.B."/>
            <person name="Li W."/>
            <person name="Chen H.Y."/>
            <person name="Chen S.E."/>
            <person name="Zhou L.G."/>
            <person name="Ni X.B."/>
            <person name="Tian J.H."/>
            <person name="Sheng Y."/>
            <person name="Liu T."/>
            <person name="Pan Y.S."/>
            <person name="Xia L.Y."/>
            <person name="Li J."/>
            <person name="Zhao F."/>
            <person name="Cao W.C."/>
        </authorList>
    </citation>
    <scope>NUCLEOTIDE SEQUENCE [LARGE SCALE GENOMIC DNA]</scope>
    <source>
        <strain evidence="1">Iper-2018</strain>
    </source>
</reference>
<name>A0AC60QAB9_IXOPE</name>
<comment type="caution">
    <text evidence="1">The sequence shown here is derived from an EMBL/GenBank/DDBJ whole genome shotgun (WGS) entry which is preliminary data.</text>
</comment>
<sequence length="82" mass="9646">AFGDEGLIEDAPRGRPPRRTTEEEDLLIVAAFCDDPFMTKSFAEDHQPWGPSEWNEAVYTDEASFSSRFEQQHRVWRPVFWR</sequence>
<protein>
    <submittedName>
        <fullName evidence="1">Uncharacterized protein</fullName>
    </submittedName>
</protein>
<gene>
    <name evidence="1" type="ORF">HPB47_023095</name>
</gene>
<accession>A0AC60QAB9</accession>
<dbReference type="Proteomes" id="UP000805193">
    <property type="component" value="Unassembled WGS sequence"/>
</dbReference>
<evidence type="ECO:0000313" key="2">
    <source>
        <dbReference type="Proteomes" id="UP000805193"/>
    </source>
</evidence>
<dbReference type="EMBL" id="JABSTQ010009362">
    <property type="protein sequence ID" value="KAG0430011.1"/>
    <property type="molecule type" value="Genomic_DNA"/>
</dbReference>
<proteinExistence type="predicted"/>